<feature type="active site" evidence="8">
    <location>
        <position position="75"/>
    </location>
</feature>
<dbReference type="Proteomes" id="UP000192223">
    <property type="component" value="Unplaced"/>
</dbReference>
<evidence type="ECO:0000313" key="12">
    <source>
        <dbReference type="Proteomes" id="UP000192223"/>
    </source>
</evidence>
<dbReference type="InterPro" id="IPR020835">
    <property type="entry name" value="Catalase_sf"/>
</dbReference>
<dbReference type="GO" id="GO:0042542">
    <property type="term" value="P:response to hydrogen peroxide"/>
    <property type="evidence" value="ECO:0007669"/>
    <property type="project" value="TreeGrafter"/>
</dbReference>
<dbReference type="PIRSF" id="PIRSF038928">
    <property type="entry name" value="Catalase_clade1-3"/>
    <property type="match status" value="1"/>
</dbReference>
<keyword evidence="12" id="KW-1185">Reference proteome</keyword>
<feature type="signal peptide" evidence="10">
    <location>
        <begin position="1"/>
        <end position="20"/>
    </location>
</feature>
<dbReference type="GO" id="GO:0020037">
    <property type="term" value="F:heme binding"/>
    <property type="evidence" value="ECO:0007669"/>
    <property type="project" value="InterPro"/>
</dbReference>
<dbReference type="Pfam" id="PF00199">
    <property type="entry name" value="Catalase"/>
    <property type="match status" value="1"/>
</dbReference>
<dbReference type="RefSeq" id="XP_025833162.1">
    <property type="nucleotide sequence ID" value="XM_025977377.1"/>
</dbReference>
<evidence type="ECO:0000259" key="11">
    <source>
        <dbReference type="SMART" id="SM01060"/>
    </source>
</evidence>
<evidence type="ECO:0000256" key="3">
    <source>
        <dbReference type="ARBA" id="ARBA00022617"/>
    </source>
</evidence>
<evidence type="ECO:0000256" key="7">
    <source>
        <dbReference type="ARBA" id="ARBA00023324"/>
    </source>
</evidence>
<dbReference type="Gene3D" id="2.40.180.10">
    <property type="entry name" value="Catalase core domain"/>
    <property type="match status" value="1"/>
</dbReference>
<proteinExistence type="inferred from homology"/>
<dbReference type="RefSeq" id="XP_025833161.1">
    <property type="nucleotide sequence ID" value="XM_025977376.1"/>
</dbReference>
<reference evidence="13 14" key="1">
    <citation type="submission" date="2025-04" db="UniProtKB">
        <authorList>
            <consortium name="RefSeq"/>
        </authorList>
    </citation>
    <scope>IDENTIFICATION</scope>
    <source>
        <tissue evidence="13 14">Entire body</tissue>
    </source>
</reference>
<dbReference type="GO" id="GO:0042744">
    <property type="term" value="P:hydrogen peroxide catabolic process"/>
    <property type="evidence" value="ECO:0007669"/>
    <property type="project" value="UniProtKB-KW"/>
</dbReference>
<dbReference type="GO" id="GO:0004096">
    <property type="term" value="F:catalase activity"/>
    <property type="evidence" value="ECO:0007669"/>
    <property type="project" value="UniProtKB-EC"/>
</dbReference>
<evidence type="ECO:0000313" key="14">
    <source>
        <dbReference type="RefSeq" id="XP_025833162.1"/>
    </source>
</evidence>
<evidence type="ECO:0000256" key="1">
    <source>
        <dbReference type="ARBA" id="ARBA00005329"/>
    </source>
</evidence>
<dbReference type="GO" id="GO:0005777">
    <property type="term" value="C:peroxisome"/>
    <property type="evidence" value="ECO:0007669"/>
    <property type="project" value="TreeGrafter"/>
</dbReference>
<name>A0A7F5RB05_AGRPL</name>
<dbReference type="SMART" id="SM01060">
    <property type="entry name" value="Catalase"/>
    <property type="match status" value="1"/>
</dbReference>
<keyword evidence="10" id="KW-0732">Signal</keyword>
<feature type="chain" id="PRO_5044657262" evidence="10">
    <location>
        <begin position="21"/>
        <end position="500"/>
    </location>
</feature>
<evidence type="ECO:0000256" key="8">
    <source>
        <dbReference type="PIRSR" id="PIRSR038928-1"/>
    </source>
</evidence>
<gene>
    <name evidence="13 14" type="primary">LOC108733158</name>
</gene>
<dbReference type="GeneID" id="108733158"/>
<feature type="binding site" description="axial binding residue" evidence="9">
    <location>
        <position position="358"/>
    </location>
    <ligand>
        <name>heme</name>
        <dbReference type="ChEBI" id="CHEBI:30413"/>
    </ligand>
    <ligandPart>
        <name>Fe</name>
        <dbReference type="ChEBI" id="CHEBI:18248"/>
    </ligandPart>
</feature>
<keyword evidence="7" id="KW-0376">Hydrogen peroxide</keyword>
<feature type="domain" description="Catalase core" evidence="11">
    <location>
        <begin position="28"/>
        <end position="410"/>
    </location>
</feature>
<evidence type="ECO:0000256" key="4">
    <source>
        <dbReference type="ARBA" id="ARBA00022723"/>
    </source>
</evidence>
<dbReference type="AlphaFoldDB" id="A0A7F5RB05"/>
<keyword evidence="3 9" id="KW-0349">Heme</keyword>
<keyword evidence="2" id="KW-0575">Peroxidase</keyword>
<feature type="active site" evidence="8">
    <location>
        <position position="148"/>
    </location>
</feature>
<evidence type="ECO:0000256" key="6">
    <source>
        <dbReference type="ARBA" id="ARBA00023004"/>
    </source>
</evidence>
<dbReference type="InterPro" id="IPR024711">
    <property type="entry name" value="Catalase_clade1/3"/>
</dbReference>
<dbReference type="InterPro" id="IPR018028">
    <property type="entry name" value="Catalase"/>
</dbReference>
<dbReference type="InterPro" id="IPR011614">
    <property type="entry name" value="Catalase_core"/>
</dbReference>
<keyword evidence="4 9" id="KW-0479">Metal-binding</keyword>
<evidence type="ECO:0000256" key="2">
    <source>
        <dbReference type="ARBA" id="ARBA00022559"/>
    </source>
</evidence>
<evidence type="ECO:0000256" key="5">
    <source>
        <dbReference type="ARBA" id="ARBA00023002"/>
    </source>
</evidence>
<dbReference type="PANTHER" id="PTHR11465:SF9">
    <property type="entry name" value="CATALASE"/>
    <property type="match status" value="1"/>
</dbReference>
<dbReference type="Pfam" id="PF06628">
    <property type="entry name" value="Catalase-rel"/>
    <property type="match status" value="1"/>
</dbReference>
<evidence type="ECO:0000256" key="9">
    <source>
        <dbReference type="PIRSR" id="PIRSR038928-2"/>
    </source>
</evidence>
<dbReference type="PROSITE" id="PS51402">
    <property type="entry name" value="CATALASE_3"/>
    <property type="match status" value="1"/>
</dbReference>
<comment type="similarity">
    <text evidence="1">Belongs to the catalase family.</text>
</comment>
<dbReference type="GO" id="GO:0005739">
    <property type="term" value="C:mitochondrion"/>
    <property type="evidence" value="ECO:0007669"/>
    <property type="project" value="TreeGrafter"/>
</dbReference>
<dbReference type="KEGG" id="apln:108733158"/>
<organism evidence="12 13">
    <name type="scientific">Agrilus planipennis</name>
    <name type="common">Emerald ash borer</name>
    <name type="synonym">Agrilus marcopoli</name>
    <dbReference type="NCBI Taxonomy" id="224129"/>
    <lineage>
        <taxon>Eukaryota</taxon>
        <taxon>Metazoa</taxon>
        <taxon>Ecdysozoa</taxon>
        <taxon>Arthropoda</taxon>
        <taxon>Hexapoda</taxon>
        <taxon>Insecta</taxon>
        <taxon>Pterygota</taxon>
        <taxon>Neoptera</taxon>
        <taxon>Endopterygota</taxon>
        <taxon>Coleoptera</taxon>
        <taxon>Polyphaga</taxon>
        <taxon>Elateriformia</taxon>
        <taxon>Buprestoidea</taxon>
        <taxon>Buprestidae</taxon>
        <taxon>Agrilinae</taxon>
        <taxon>Agrilus</taxon>
    </lineage>
</organism>
<keyword evidence="6 9" id="KW-0408">Iron</keyword>
<sequence length="500" mass="57225">MEVFKTIFLLYFLILEKVIPQTCPSSSTTSYGSPLIHDDHTATVGSNGPVVLEDTEFLDEMSHFDRERIPPRVVHAKGFGASGYFEVTNDITKYSAAKVFSQIGKKTPIAVRLSSTLSDQGIADTIRDVRGFSVKFYTEDGIWDLVGNDFPVFFIRDPRLFPHVIHALKRHPTTNLFNATTRWDFYTLRPETAHIVMWLYSDMGTPYSMRHINGYGVNTFKLVNKSGQHVYCKFHLYSRQGIKNYSGKEAAAIQASDLDIYQRDMFNNIAKGNYPSWTMHIQVMTQNQADTSTFNIFDDTKVWPEDQYPLIEVGRLTLTKNPINYFEEVEQIAFCPTRMVPGIRPSVDRMLHGRLYSYTDTQLYRLGANYMQLPINRPCNVQNYQRDGKMTFYSQGGAVNYHPNSFGGPNASHWAQSLSSPYFTSGVVGVYDNGDEDNFSQATYFYKHRLDDAGRNNFIENVFDELRNAERFIQKKAIKMFKKIDESLAQNLATKLNSAK</sequence>
<dbReference type="SUPFAM" id="SSF56634">
    <property type="entry name" value="Heme-dependent catalase-like"/>
    <property type="match status" value="1"/>
</dbReference>
<protein>
    <submittedName>
        <fullName evidence="13 14">Catalase-like</fullName>
    </submittedName>
</protein>
<dbReference type="PANTHER" id="PTHR11465">
    <property type="entry name" value="CATALASE"/>
    <property type="match status" value="1"/>
</dbReference>
<dbReference type="FunFam" id="2.40.180.10:FF:000001">
    <property type="entry name" value="Catalase"/>
    <property type="match status" value="1"/>
</dbReference>
<dbReference type="PRINTS" id="PR00067">
    <property type="entry name" value="CATALASE"/>
</dbReference>
<comment type="cofactor">
    <cofactor evidence="9">
        <name>heme</name>
        <dbReference type="ChEBI" id="CHEBI:30413"/>
    </cofactor>
</comment>
<keyword evidence="5" id="KW-0560">Oxidoreductase</keyword>
<evidence type="ECO:0000313" key="13">
    <source>
        <dbReference type="RefSeq" id="XP_025833161.1"/>
    </source>
</evidence>
<evidence type="ECO:0000256" key="10">
    <source>
        <dbReference type="SAM" id="SignalP"/>
    </source>
</evidence>
<dbReference type="OrthoDB" id="6880011at2759"/>
<accession>A0A7F5RB05</accession>
<dbReference type="GO" id="GO:0046872">
    <property type="term" value="F:metal ion binding"/>
    <property type="evidence" value="ECO:0007669"/>
    <property type="project" value="UniProtKB-KW"/>
</dbReference>
<dbReference type="InterPro" id="IPR010582">
    <property type="entry name" value="Catalase_immune_responsive"/>
</dbReference>